<dbReference type="PANTHER" id="PTHR35526:SF3">
    <property type="entry name" value="ANTI-SIGMA-F FACTOR RSBW"/>
    <property type="match status" value="1"/>
</dbReference>
<evidence type="ECO:0000259" key="3">
    <source>
        <dbReference type="Pfam" id="PF13581"/>
    </source>
</evidence>
<dbReference type="InterPro" id="IPR036890">
    <property type="entry name" value="HATPase_C_sf"/>
</dbReference>
<dbReference type="InterPro" id="IPR050267">
    <property type="entry name" value="Anti-sigma-factor_SerPK"/>
</dbReference>
<dbReference type="EMBL" id="CP108057">
    <property type="protein sequence ID" value="WUO44392.1"/>
    <property type="molecule type" value="Genomic_DNA"/>
</dbReference>
<sequence length="255" mass="28149">MGVSEQVTDPHDVKLRFSKRITHPNDVRLRISEPSLLLGTVFRRILPISEAQQAARQPANLTPRLAGSRRTPPHQTASVPRRGDVCRHPDREEDTLTRLSSRQFLAVLVHGDGVDRVAVEFESQRSNVGEARRFVRQRLVAWGLDEDDALIDRVVLVLSELVTNAVVHGRTRPSNESEAVGVALAFKPNFAFGLMVTDNSSSYPIPTIRPSAGAIRGRGLVLVNAHSDCWTSAPRKEGDCPGKAVWAFFHCAQPT</sequence>
<keyword evidence="4" id="KW-0067">ATP-binding</keyword>
<dbReference type="CDD" id="cd16936">
    <property type="entry name" value="HATPase_RsbW-like"/>
    <property type="match status" value="1"/>
</dbReference>
<evidence type="ECO:0000256" key="2">
    <source>
        <dbReference type="SAM" id="MobiDB-lite"/>
    </source>
</evidence>
<dbReference type="Pfam" id="PF13581">
    <property type="entry name" value="HATPase_c_2"/>
    <property type="match status" value="1"/>
</dbReference>
<feature type="region of interest" description="Disordered" evidence="2">
    <location>
        <begin position="53"/>
        <end position="83"/>
    </location>
</feature>
<dbReference type="Proteomes" id="UP001432075">
    <property type="component" value="Chromosome"/>
</dbReference>
<keyword evidence="1" id="KW-0418">Kinase</keyword>
<keyword evidence="1" id="KW-0723">Serine/threonine-protein kinase</keyword>
<keyword evidence="1" id="KW-0808">Transferase</keyword>
<name>A0ABZ1RCA0_9ACTN</name>
<organism evidence="4 5">
    <name type="scientific">Streptomyces goshikiensis</name>
    <dbReference type="NCBI Taxonomy" id="1942"/>
    <lineage>
        <taxon>Bacteria</taxon>
        <taxon>Bacillati</taxon>
        <taxon>Actinomycetota</taxon>
        <taxon>Actinomycetes</taxon>
        <taxon>Kitasatosporales</taxon>
        <taxon>Streptomycetaceae</taxon>
        <taxon>Streptomyces</taxon>
    </lineage>
</organism>
<keyword evidence="4" id="KW-0547">Nucleotide-binding</keyword>
<dbReference type="PANTHER" id="PTHR35526">
    <property type="entry name" value="ANTI-SIGMA-F FACTOR RSBW-RELATED"/>
    <property type="match status" value="1"/>
</dbReference>
<dbReference type="SUPFAM" id="SSF55874">
    <property type="entry name" value="ATPase domain of HSP90 chaperone/DNA topoisomerase II/histidine kinase"/>
    <property type="match status" value="1"/>
</dbReference>
<protein>
    <submittedName>
        <fullName evidence="4">ATP-binding protein</fullName>
    </submittedName>
</protein>
<dbReference type="InterPro" id="IPR003594">
    <property type="entry name" value="HATPase_dom"/>
</dbReference>
<proteinExistence type="predicted"/>
<reference evidence="4" key="1">
    <citation type="submission" date="2022-10" db="EMBL/GenBank/DDBJ databases">
        <title>The complete genomes of actinobacterial strains from the NBC collection.</title>
        <authorList>
            <person name="Joergensen T.S."/>
            <person name="Alvarez Arevalo M."/>
            <person name="Sterndorff E.B."/>
            <person name="Faurdal D."/>
            <person name="Vuksanovic O."/>
            <person name="Mourched A.-S."/>
            <person name="Charusanti P."/>
            <person name="Shaw S."/>
            <person name="Blin K."/>
            <person name="Weber T."/>
        </authorList>
    </citation>
    <scope>NUCLEOTIDE SEQUENCE</scope>
    <source>
        <strain evidence="4">NBC_00283</strain>
    </source>
</reference>
<feature type="domain" description="Histidine kinase/HSP90-like ATPase" evidence="3">
    <location>
        <begin position="122"/>
        <end position="228"/>
    </location>
</feature>
<keyword evidence="5" id="KW-1185">Reference proteome</keyword>
<accession>A0ABZ1RCA0</accession>
<dbReference type="RefSeq" id="WP_158074340.1">
    <property type="nucleotide sequence ID" value="NZ_CP108057.1"/>
</dbReference>
<dbReference type="GO" id="GO:0005524">
    <property type="term" value="F:ATP binding"/>
    <property type="evidence" value="ECO:0007669"/>
    <property type="project" value="UniProtKB-KW"/>
</dbReference>
<dbReference type="Gene3D" id="3.30.565.10">
    <property type="entry name" value="Histidine kinase-like ATPase, C-terminal domain"/>
    <property type="match status" value="1"/>
</dbReference>
<gene>
    <name evidence="4" type="ORF">OHU17_00360</name>
</gene>
<evidence type="ECO:0000313" key="5">
    <source>
        <dbReference type="Proteomes" id="UP001432075"/>
    </source>
</evidence>
<evidence type="ECO:0000256" key="1">
    <source>
        <dbReference type="ARBA" id="ARBA00022527"/>
    </source>
</evidence>
<evidence type="ECO:0000313" key="4">
    <source>
        <dbReference type="EMBL" id="WUO44392.1"/>
    </source>
</evidence>